<protein>
    <recommendedName>
        <fullName evidence="9">tRNA-specific 2-thiouridylase MnmA</fullName>
        <ecNumber evidence="9">2.8.1.13</ecNumber>
    </recommendedName>
</protein>
<evidence type="ECO:0000259" key="11">
    <source>
        <dbReference type="Pfam" id="PF20259"/>
    </source>
</evidence>
<dbReference type="Gene3D" id="2.40.30.10">
    <property type="entry name" value="Translation factors"/>
    <property type="match status" value="1"/>
</dbReference>
<dbReference type="EMBL" id="FWFR01000003">
    <property type="protein sequence ID" value="SLN69464.1"/>
    <property type="molecule type" value="Genomic_DNA"/>
</dbReference>
<dbReference type="OrthoDB" id="9800696at2"/>
<dbReference type="HAMAP" id="MF_00144">
    <property type="entry name" value="tRNA_thiouridyl_MnmA"/>
    <property type="match status" value="1"/>
</dbReference>
<reference evidence="12 13" key="1">
    <citation type="submission" date="2017-03" db="EMBL/GenBank/DDBJ databases">
        <authorList>
            <person name="Afonso C.L."/>
            <person name="Miller P.J."/>
            <person name="Scott M.A."/>
            <person name="Spackman E."/>
            <person name="Goraichik I."/>
            <person name="Dimitrov K.M."/>
            <person name="Suarez D.L."/>
            <person name="Swayne D.E."/>
        </authorList>
    </citation>
    <scope>NUCLEOTIDE SEQUENCE [LARGE SCALE GENOMIC DNA]</scope>
    <source>
        <strain evidence="12 13">CECT 7691</strain>
    </source>
</reference>
<dbReference type="PANTHER" id="PTHR11933:SF5">
    <property type="entry name" value="MITOCHONDRIAL TRNA-SPECIFIC 2-THIOURIDYLASE 1"/>
    <property type="match status" value="1"/>
</dbReference>
<dbReference type="FunCoup" id="A0A1Y5TQ30">
    <property type="interactions" value="619"/>
</dbReference>
<keyword evidence="3 9" id="KW-0819">tRNA processing</keyword>
<dbReference type="Pfam" id="PF03054">
    <property type="entry name" value="tRNA_Me_trans"/>
    <property type="match status" value="1"/>
</dbReference>
<dbReference type="InParanoid" id="A0A1Y5TQ30"/>
<evidence type="ECO:0000256" key="5">
    <source>
        <dbReference type="ARBA" id="ARBA00022840"/>
    </source>
</evidence>
<dbReference type="InterPro" id="IPR023382">
    <property type="entry name" value="MnmA-like_central_sf"/>
</dbReference>
<gene>
    <name evidence="9 12" type="primary">mnmA</name>
    <name evidence="12" type="ORF">OCH7691_03199</name>
</gene>
<dbReference type="NCBIfam" id="TIGR00420">
    <property type="entry name" value="trmU"/>
    <property type="match status" value="1"/>
</dbReference>
<dbReference type="InterPro" id="IPR004506">
    <property type="entry name" value="MnmA-like"/>
</dbReference>
<keyword evidence="7 9" id="KW-1015">Disulfide bond</keyword>
<dbReference type="Pfam" id="PF20259">
    <property type="entry name" value="tRNA_Me_trans_M"/>
    <property type="match status" value="1"/>
</dbReference>
<dbReference type="PANTHER" id="PTHR11933">
    <property type="entry name" value="TRNA 5-METHYLAMINOMETHYL-2-THIOURIDYLATE -METHYLTRANSFERASE"/>
    <property type="match status" value="1"/>
</dbReference>
<keyword evidence="1 9" id="KW-0820">tRNA-binding</keyword>
<dbReference type="InterPro" id="IPR014729">
    <property type="entry name" value="Rossmann-like_a/b/a_fold"/>
</dbReference>
<comment type="caution">
    <text evidence="9">Lacks conserved residue(s) required for the propagation of feature annotation.</text>
</comment>
<evidence type="ECO:0000259" key="10">
    <source>
        <dbReference type="Pfam" id="PF20258"/>
    </source>
</evidence>
<keyword evidence="5 9" id="KW-0067">ATP-binding</keyword>
<sequence>MQPLVPGKPPSETRIVVAMSGGVDSSVTAALLKEAGYDVVGITLQLYDHGEAVGRKGACCAGQDIRDARRVAESLGFPHYVLDYESRFRDAVIDDFADSYLRGETPVPCIRCNQTVKFRDLLDTARSLGAEALATGHYLRRAEAAGGRATLHRARDESRDQSYFLFATTAEQADYLRFPLGDMNKDTVRAHAERLALPVATKPDSQDICFVPQGKYHELVAKLRPGAAAAGDIVDLSGAVLGRHEGILRYTIGQRRGIGIGTGEPLYVVRLDPERNRVVVGPREALLVARVTLKEVNWLGDGPLGEAGAEISVKLRSTQGPLPARVFGAADGWAEIELARPEGGVSPGQACVFYDGDRLLGGGWIVATESAARAA</sequence>
<dbReference type="Proteomes" id="UP000193200">
    <property type="component" value="Unassembled WGS sequence"/>
</dbReference>
<dbReference type="EC" id="2.8.1.13" evidence="9"/>
<name>A0A1Y5TQ30_9PROT</name>
<dbReference type="GO" id="GO:0005524">
    <property type="term" value="F:ATP binding"/>
    <property type="evidence" value="ECO:0007669"/>
    <property type="project" value="UniProtKB-KW"/>
</dbReference>
<dbReference type="AlphaFoldDB" id="A0A1Y5TQ30"/>
<dbReference type="GO" id="GO:0002143">
    <property type="term" value="P:tRNA wobble position uridine thiolation"/>
    <property type="evidence" value="ECO:0007669"/>
    <property type="project" value="TreeGrafter"/>
</dbReference>
<dbReference type="GO" id="GO:0103016">
    <property type="term" value="F:tRNA-uridine 2-sulfurtransferase activity"/>
    <property type="evidence" value="ECO:0007669"/>
    <property type="project" value="UniProtKB-EC"/>
</dbReference>
<evidence type="ECO:0000313" key="12">
    <source>
        <dbReference type="EMBL" id="SLN69464.1"/>
    </source>
</evidence>
<organism evidence="12 13">
    <name type="scientific">Oceanibacterium hippocampi</name>
    <dbReference type="NCBI Taxonomy" id="745714"/>
    <lineage>
        <taxon>Bacteria</taxon>
        <taxon>Pseudomonadati</taxon>
        <taxon>Pseudomonadota</taxon>
        <taxon>Alphaproteobacteria</taxon>
        <taxon>Sneathiellales</taxon>
        <taxon>Sneathiellaceae</taxon>
        <taxon>Oceanibacterium</taxon>
    </lineage>
</organism>
<comment type="function">
    <text evidence="9">Catalyzes the 2-thiolation of uridine at the wobble position (U34) of tRNA, leading to the formation of s(2)U34.</text>
</comment>
<dbReference type="Gene3D" id="3.40.50.620">
    <property type="entry name" value="HUPs"/>
    <property type="match status" value="1"/>
</dbReference>
<feature type="site" description="Interaction with tRNA" evidence="9">
    <location>
        <position position="137"/>
    </location>
</feature>
<evidence type="ECO:0000256" key="1">
    <source>
        <dbReference type="ARBA" id="ARBA00022555"/>
    </source>
</evidence>
<dbReference type="FunFam" id="3.40.50.620:FF:000115">
    <property type="entry name" value="tRNA-specific 2-thiouridylase MnmA"/>
    <property type="match status" value="1"/>
</dbReference>
<feature type="binding site" evidence="9">
    <location>
        <position position="136"/>
    </location>
    <ligand>
        <name>ATP</name>
        <dbReference type="ChEBI" id="CHEBI:30616"/>
    </ligand>
</feature>
<feature type="binding site" evidence="9">
    <location>
        <begin position="18"/>
        <end position="25"/>
    </location>
    <ligand>
        <name>ATP</name>
        <dbReference type="ChEBI" id="CHEBI:30616"/>
    </ligand>
</feature>
<keyword evidence="4 9" id="KW-0547">Nucleotide-binding</keyword>
<dbReference type="NCBIfam" id="NF001138">
    <property type="entry name" value="PRK00143.1"/>
    <property type="match status" value="1"/>
</dbReference>
<keyword evidence="9" id="KW-0963">Cytoplasm</keyword>
<dbReference type="Pfam" id="PF20258">
    <property type="entry name" value="tRNA_Me_trans_C"/>
    <property type="match status" value="1"/>
</dbReference>
<dbReference type="RefSeq" id="WP_085884566.1">
    <property type="nucleotide sequence ID" value="NZ_FWFR01000003.1"/>
</dbReference>
<evidence type="ECO:0000256" key="3">
    <source>
        <dbReference type="ARBA" id="ARBA00022694"/>
    </source>
</evidence>
<feature type="binding site" evidence="9">
    <location>
        <position position="44"/>
    </location>
    <ligand>
        <name>ATP</name>
        <dbReference type="ChEBI" id="CHEBI:30616"/>
    </ligand>
</feature>
<feature type="domain" description="tRNA-specific 2-thiouridylase MnmA-like C-terminal" evidence="10">
    <location>
        <begin position="291"/>
        <end position="365"/>
    </location>
</feature>
<evidence type="ECO:0000256" key="4">
    <source>
        <dbReference type="ARBA" id="ARBA00022741"/>
    </source>
</evidence>
<dbReference type="FunFam" id="2.30.30.280:FF:000001">
    <property type="entry name" value="tRNA-specific 2-thiouridylase MnmA"/>
    <property type="match status" value="1"/>
</dbReference>
<evidence type="ECO:0000256" key="9">
    <source>
        <dbReference type="HAMAP-Rule" id="MF_00144"/>
    </source>
</evidence>
<dbReference type="SUPFAM" id="SSF52402">
    <property type="entry name" value="Adenine nucleotide alpha hydrolases-like"/>
    <property type="match status" value="1"/>
</dbReference>
<evidence type="ECO:0000256" key="2">
    <source>
        <dbReference type="ARBA" id="ARBA00022679"/>
    </source>
</evidence>
<keyword evidence="6 9" id="KW-0694">RNA-binding</keyword>
<accession>A0A1Y5TQ30</accession>
<dbReference type="InterPro" id="IPR046885">
    <property type="entry name" value="MnmA-like_C"/>
</dbReference>
<dbReference type="CDD" id="cd01998">
    <property type="entry name" value="MnmA_TRMU-like"/>
    <property type="match status" value="1"/>
</dbReference>
<feature type="site" description="Interaction with tRNA" evidence="9">
    <location>
        <position position="349"/>
    </location>
</feature>
<evidence type="ECO:0000313" key="13">
    <source>
        <dbReference type="Proteomes" id="UP000193200"/>
    </source>
</evidence>
<evidence type="ECO:0000256" key="7">
    <source>
        <dbReference type="ARBA" id="ARBA00023157"/>
    </source>
</evidence>
<evidence type="ECO:0000256" key="6">
    <source>
        <dbReference type="ARBA" id="ARBA00022884"/>
    </source>
</evidence>
<evidence type="ECO:0000256" key="8">
    <source>
        <dbReference type="ARBA" id="ARBA00051542"/>
    </source>
</evidence>
<comment type="catalytic activity">
    <reaction evidence="8 9">
        <text>S-sulfanyl-L-cysteinyl-[protein] + uridine(34) in tRNA + AH2 + ATP = 2-thiouridine(34) in tRNA + L-cysteinyl-[protein] + A + AMP + diphosphate + H(+)</text>
        <dbReference type="Rhea" id="RHEA:47032"/>
        <dbReference type="Rhea" id="RHEA-COMP:10131"/>
        <dbReference type="Rhea" id="RHEA-COMP:11726"/>
        <dbReference type="Rhea" id="RHEA-COMP:11727"/>
        <dbReference type="Rhea" id="RHEA-COMP:11728"/>
        <dbReference type="ChEBI" id="CHEBI:13193"/>
        <dbReference type="ChEBI" id="CHEBI:15378"/>
        <dbReference type="ChEBI" id="CHEBI:17499"/>
        <dbReference type="ChEBI" id="CHEBI:29950"/>
        <dbReference type="ChEBI" id="CHEBI:30616"/>
        <dbReference type="ChEBI" id="CHEBI:33019"/>
        <dbReference type="ChEBI" id="CHEBI:61963"/>
        <dbReference type="ChEBI" id="CHEBI:65315"/>
        <dbReference type="ChEBI" id="CHEBI:87170"/>
        <dbReference type="ChEBI" id="CHEBI:456215"/>
        <dbReference type="EC" id="2.8.1.13"/>
    </reaction>
</comment>
<keyword evidence="2 9" id="KW-0808">Transferase</keyword>
<dbReference type="GO" id="GO:0000049">
    <property type="term" value="F:tRNA binding"/>
    <property type="evidence" value="ECO:0007669"/>
    <property type="project" value="UniProtKB-KW"/>
</dbReference>
<keyword evidence="13" id="KW-1185">Reference proteome</keyword>
<dbReference type="GO" id="GO:0005737">
    <property type="term" value="C:cytoplasm"/>
    <property type="evidence" value="ECO:0007669"/>
    <property type="project" value="UniProtKB-SubCell"/>
</dbReference>
<dbReference type="InterPro" id="IPR046884">
    <property type="entry name" value="MnmA-like_central"/>
</dbReference>
<proteinExistence type="inferred from homology"/>
<comment type="similarity">
    <text evidence="9">Belongs to the MnmA/TRMU family.</text>
</comment>
<comment type="subcellular location">
    <subcellularLocation>
        <location evidence="9">Cytoplasm</location>
    </subcellularLocation>
</comment>
<dbReference type="Gene3D" id="2.30.30.280">
    <property type="entry name" value="Adenine nucleotide alpha hydrolases-like domains"/>
    <property type="match status" value="1"/>
</dbReference>
<feature type="disulfide bond" description="Alternate" evidence="9">
    <location>
        <begin position="112"/>
        <end position="209"/>
    </location>
</feature>
<feature type="active site" description="Nucleophile" evidence="9">
    <location>
        <position position="112"/>
    </location>
</feature>
<feature type="active site" description="Cysteine persulfide intermediate" evidence="9">
    <location>
        <position position="209"/>
    </location>
</feature>
<feature type="region of interest" description="Interaction with tRNA" evidence="9">
    <location>
        <begin position="159"/>
        <end position="161"/>
    </location>
</feature>
<feature type="domain" description="tRNA-specific 2-thiouridylase MnmA-like central" evidence="11">
    <location>
        <begin position="228"/>
        <end position="281"/>
    </location>
</feature>